<dbReference type="RefSeq" id="WP_106989746.1">
    <property type="nucleotide sequence ID" value="NZ_JAVEVW010000116.1"/>
</dbReference>
<dbReference type="GO" id="GO:0005737">
    <property type="term" value="C:cytoplasm"/>
    <property type="evidence" value="ECO:0007669"/>
    <property type="project" value="UniProtKB-SubCell"/>
</dbReference>
<evidence type="ECO:0000256" key="1">
    <source>
        <dbReference type="ARBA" id="ARBA00003135"/>
    </source>
</evidence>
<keyword evidence="8" id="KW-1185">Reference proteome</keyword>
<evidence type="ECO:0000313" key="7">
    <source>
        <dbReference type="EMBL" id="PRH83370.1"/>
    </source>
</evidence>
<organism evidence="7 8">
    <name type="scientific">Arenimonas caeni</name>
    <dbReference type="NCBI Taxonomy" id="2058085"/>
    <lineage>
        <taxon>Bacteria</taxon>
        <taxon>Pseudomonadati</taxon>
        <taxon>Pseudomonadota</taxon>
        <taxon>Gammaproteobacteria</taxon>
        <taxon>Lysobacterales</taxon>
        <taxon>Lysobacteraceae</taxon>
        <taxon>Arenimonas</taxon>
    </lineage>
</organism>
<dbReference type="Gene3D" id="1.10.150.250">
    <property type="entry name" value="Flavinator of succinate dehydrogenase"/>
    <property type="match status" value="1"/>
</dbReference>
<keyword evidence="6" id="KW-0143">Chaperone</keyword>
<dbReference type="InterPro" id="IPR050531">
    <property type="entry name" value="SdhE_FAD_assembly_factor"/>
</dbReference>
<evidence type="ECO:0000256" key="4">
    <source>
        <dbReference type="ARBA" id="ARBA00019418"/>
    </source>
</evidence>
<comment type="caution">
    <text evidence="7">The sequence shown here is derived from an EMBL/GenBank/DDBJ whole genome shotgun (WGS) entry which is preliminary data.</text>
</comment>
<evidence type="ECO:0000256" key="6">
    <source>
        <dbReference type="ARBA" id="ARBA00023186"/>
    </source>
</evidence>
<keyword evidence="5" id="KW-0963">Cytoplasm</keyword>
<comment type="function">
    <text evidence="1">An FAD assembly protein, which accelerates covalent attachment of the cofactor into other proteins. Plays an essential role in the assembly of succinate dehydrogenase (SDH, respiratory complex II), an enzyme complex that is a component of both the tricarboxylic acid cycle and the electron transport chain, and which couples the oxidation of succinate to fumarate with the reduction of ubiquinone (coenzyme Q) to ubiquinol. Required for flavinylation (covalent attachment of FAD) of the flavoprotein subunit SdhA of SDH and other flavinylated proteins as well.</text>
</comment>
<dbReference type="PANTHER" id="PTHR39585:SF1">
    <property type="entry name" value="FAD ASSEMBLY FACTOR SDHE"/>
    <property type="match status" value="1"/>
</dbReference>
<sequence>MSDDAEVKRLRWRCRRGMRELDQLMLRYLDGRWPAADEAERAQFLRLLDTEDDKLWRWFMGHERPEDSDLASIVRVILDLPV</sequence>
<dbReference type="InterPro" id="IPR005631">
    <property type="entry name" value="SDH"/>
</dbReference>
<dbReference type="GO" id="GO:0006105">
    <property type="term" value="P:succinate metabolic process"/>
    <property type="evidence" value="ECO:0007669"/>
    <property type="project" value="TreeGrafter"/>
</dbReference>
<gene>
    <name evidence="7" type="ORF">C6N40_03720</name>
</gene>
<dbReference type="EMBL" id="PVLF01000003">
    <property type="protein sequence ID" value="PRH83370.1"/>
    <property type="molecule type" value="Genomic_DNA"/>
</dbReference>
<reference evidence="7 8" key="1">
    <citation type="submission" date="2018-03" db="EMBL/GenBank/DDBJ databases">
        <title>Arenimonas caeni sp. nov., isolated from activated sludge.</title>
        <authorList>
            <person name="Liu H."/>
        </authorList>
    </citation>
    <scope>NUCLEOTIDE SEQUENCE [LARGE SCALE GENOMIC DNA]</scope>
    <source>
        <strain evidence="8">z29</strain>
    </source>
</reference>
<dbReference type="AlphaFoldDB" id="A0A2P6MBL4"/>
<dbReference type="Proteomes" id="UP000241736">
    <property type="component" value="Unassembled WGS sequence"/>
</dbReference>
<dbReference type="InterPro" id="IPR036714">
    <property type="entry name" value="SDH_sf"/>
</dbReference>
<accession>A0A2P6MBL4</accession>
<comment type="similarity">
    <text evidence="3">Belongs to the SdhE FAD assembly factor family.</text>
</comment>
<evidence type="ECO:0000256" key="5">
    <source>
        <dbReference type="ARBA" id="ARBA00022490"/>
    </source>
</evidence>
<evidence type="ECO:0000256" key="3">
    <source>
        <dbReference type="ARBA" id="ARBA00008571"/>
    </source>
</evidence>
<dbReference type="SUPFAM" id="SSF109910">
    <property type="entry name" value="YgfY-like"/>
    <property type="match status" value="1"/>
</dbReference>
<evidence type="ECO:0000256" key="2">
    <source>
        <dbReference type="ARBA" id="ARBA00004496"/>
    </source>
</evidence>
<dbReference type="Pfam" id="PF03937">
    <property type="entry name" value="Sdh5"/>
    <property type="match status" value="1"/>
</dbReference>
<protein>
    <recommendedName>
        <fullName evidence="4">FAD assembly factor SdhE</fullName>
    </recommendedName>
</protein>
<dbReference type="PANTHER" id="PTHR39585">
    <property type="entry name" value="FAD ASSEMBLY FACTOR SDHE"/>
    <property type="match status" value="1"/>
</dbReference>
<comment type="subcellular location">
    <subcellularLocation>
        <location evidence="2">Cytoplasm</location>
    </subcellularLocation>
</comment>
<evidence type="ECO:0000313" key="8">
    <source>
        <dbReference type="Proteomes" id="UP000241736"/>
    </source>
</evidence>
<dbReference type="OrthoDB" id="9180899at2"/>
<name>A0A2P6MBL4_9GAMM</name>
<proteinExistence type="inferred from homology"/>